<keyword evidence="2" id="KW-1185">Reference proteome</keyword>
<evidence type="ECO:0000313" key="2">
    <source>
        <dbReference type="Proteomes" id="UP000278627"/>
    </source>
</evidence>
<sequence>MERDHAHEEAVLMEYEQNGIYVNRLDVSSINLNKIEYRFSPTNSLHFLFSSMQRYKWVEDDECRKQALNSVNKCSSDCGHKLAPIGVNKDPPFKLKTCDNWSQPTLVNEINFDNLEVKKFLTQFMSHRWVHDLTDRKTLISSVKDCVGAYSLF</sequence>
<proteinExistence type="predicted"/>
<evidence type="ECO:0000313" key="1">
    <source>
        <dbReference type="EMBL" id="VDN93431.1"/>
    </source>
</evidence>
<organism evidence="3">
    <name type="scientific">Brugia pahangi</name>
    <name type="common">Filarial nematode worm</name>
    <dbReference type="NCBI Taxonomy" id="6280"/>
    <lineage>
        <taxon>Eukaryota</taxon>
        <taxon>Metazoa</taxon>
        <taxon>Ecdysozoa</taxon>
        <taxon>Nematoda</taxon>
        <taxon>Chromadorea</taxon>
        <taxon>Rhabditida</taxon>
        <taxon>Spirurina</taxon>
        <taxon>Spiruromorpha</taxon>
        <taxon>Filarioidea</taxon>
        <taxon>Onchocercidae</taxon>
        <taxon>Brugia</taxon>
    </lineage>
</organism>
<dbReference type="WBParaSite" id="BPAG_0001228301-mRNA-1">
    <property type="protein sequence ID" value="BPAG_0001228301-mRNA-1"/>
    <property type="gene ID" value="BPAG_0001228301"/>
</dbReference>
<evidence type="ECO:0000313" key="3">
    <source>
        <dbReference type="WBParaSite" id="BPAG_0001228301-mRNA-1"/>
    </source>
</evidence>
<dbReference type="AlphaFoldDB" id="A0A0N4TU35"/>
<protein>
    <submittedName>
        <fullName evidence="3">ULP_PROTEASE domain-containing protein</fullName>
    </submittedName>
</protein>
<accession>A0A0N4TU35</accession>
<dbReference type="Proteomes" id="UP000278627">
    <property type="component" value="Unassembled WGS sequence"/>
</dbReference>
<dbReference type="EMBL" id="UZAD01013278">
    <property type="protein sequence ID" value="VDN93431.1"/>
    <property type="molecule type" value="Genomic_DNA"/>
</dbReference>
<name>A0A0N4TU35_BRUPA</name>
<reference evidence="3" key="1">
    <citation type="submission" date="2017-02" db="UniProtKB">
        <authorList>
            <consortium name="WormBaseParasite"/>
        </authorList>
    </citation>
    <scope>IDENTIFICATION</scope>
</reference>
<reference evidence="1 2" key="2">
    <citation type="submission" date="2018-11" db="EMBL/GenBank/DDBJ databases">
        <authorList>
            <consortium name="Pathogen Informatics"/>
        </authorList>
    </citation>
    <scope>NUCLEOTIDE SEQUENCE [LARGE SCALE GENOMIC DNA]</scope>
</reference>
<gene>
    <name evidence="1" type="ORF">BPAG_LOCUS12245</name>
</gene>